<keyword evidence="2" id="KW-1185">Reference proteome</keyword>
<dbReference type="EMBL" id="VTPC01088826">
    <property type="protein sequence ID" value="KAF2886047.1"/>
    <property type="molecule type" value="Genomic_DNA"/>
</dbReference>
<dbReference type="OrthoDB" id="6631218at2759"/>
<name>A0A8K0G2K1_IGNLU</name>
<gene>
    <name evidence="1" type="ORF">ILUMI_20126</name>
</gene>
<proteinExistence type="predicted"/>
<evidence type="ECO:0000313" key="1">
    <source>
        <dbReference type="EMBL" id="KAF2886047.1"/>
    </source>
</evidence>
<organism evidence="1 2">
    <name type="scientific">Ignelater luminosus</name>
    <name type="common">Cucubano</name>
    <name type="synonym">Pyrophorus luminosus</name>
    <dbReference type="NCBI Taxonomy" id="2038154"/>
    <lineage>
        <taxon>Eukaryota</taxon>
        <taxon>Metazoa</taxon>
        <taxon>Ecdysozoa</taxon>
        <taxon>Arthropoda</taxon>
        <taxon>Hexapoda</taxon>
        <taxon>Insecta</taxon>
        <taxon>Pterygota</taxon>
        <taxon>Neoptera</taxon>
        <taxon>Endopterygota</taxon>
        <taxon>Coleoptera</taxon>
        <taxon>Polyphaga</taxon>
        <taxon>Elateriformia</taxon>
        <taxon>Elateroidea</taxon>
        <taxon>Elateridae</taxon>
        <taxon>Agrypninae</taxon>
        <taxon>Pyrophorini</taxon>
        <taxon>Ignelater</taxon>
    </lineage>
</organism>
<reference evidence="1" key="1">
    <citation type="submission" date="2019-08" db="EMBL/GenBank/DDBJ databases">
        <title>The genome of the North American firefly Photinus pyralis.</title>
        <authorList>
            <consortium name="Photinus pyralis genome working group"/>
            <person name="Fallon T.R."/>
            <person name="Sander Lower S.E."/>
            <person name="Weng J.-K."/>
        </authorList>
    </citation>
    <scope>NUCLEOTIDE SEQUENCE</scope>
    <source>
        <strain evidence="1">TRF0915ILg1</strain>
        <tissue evidence="1">Whole body</tissue>
    </source>
</reference>
<comment type="caution">
    <text evidence="1">The sequence shown here is derived from an EMBL/GenBank/DDBJ whole genome shotgun (WGS) entry which is preliminary data.</text>
</comment>
<evidence type="ECO:0000313" key="2">
    <source>
        <dbReference type="Proteomes" id="UP000801492"/>
    </source>
</evidence>
<sequence length="70" mass="8278">MRKSRKRVAQRYLRKRNIKKLKVNSGLAYISSAKKPVPVRRIKSPCNDKCRLECPQNVQEGDRLLLHEKF</sequence>
<accession>A0A8K0G2K1</accession>
<dbReference type="AlphaFoldDB" id="A0A8K0G2K1"/>
<protein>
    <submittedName>
        <fullName evidence="1">Uncharacterized protein</fullName>
    </submittedName>
</protein>
<dbReference type="Proteomes" id="UP000801492">
    <property type="component" value="Unassembled WGS sequence"/>
</dbReference>